<sequence length="877" mass="99420">MLRSSFNFKKFSFHRCFSDNYGILPQSARVVIAGSGAVANSVAYNLTKLGWNDILILEQNFVKSGTSKRSTGLIGLLKPFAMKRVIFESLNMYNELEKMGYDVGLKKSGSINIAQTQDRVIALERRMSYSRVEGLECEYLSPQEIQKLHPYVSTENVRGGVYVPDDCYADATKICDALVDLAKKNGVQYREQCQVQYVLTDNDSNVIGVETDAGIVHCEYFVNAAGMWSHDLGLKCKKPVKVPVSAAEHYYLITQNLNIPPEYNLLPCIRDYDSCNYSRQMNNDLLIGWYEGDGSAAFSGKTVPKNWIKDLEQNAQERLEKIWDKLVERYPILSGAKSAPIVRSSPDAYTVDAKWILGESPEVNKYFVAVGTNGNSIQGAGGMGKYVAEWIVAGRPTQELFSFSIQRFIELHNNRSYLTQRIKEVVAKHYQIQYPNQSEYKYARKLRTSPLYSVLEQKGSVFGTKMAYERALYFDTDYKKGNSLPKMPEPTFFKPKFFNFLLNEYAACCETVGIIDISSFSKIKIKSSNANEVVSYLQKLCCSDADIEVETCIKTAHLNKDGGYENECILVRQNANSFFMISPTSQQTRILEWMTNNLPKNNNSIKLSDHTSSYTVLNVVGPKALALLSELTNTDINLKPFEYRQVNVGFASNVLVLSYTHTGESGFCLLVPSECSIHVYDELMKVGADYGAKDVGTITQRFMRIERFIPFMGEELTSVITPLEAGQDYYVDFNKQEDFLGKQVLLKQKNEGVRKRLVMFLLDEFDVDADIWPFGSEPIFRNNEYVGLITSACYGFTSGKIVCLGFVENTKKDIITPEYIMDDLAKYHIDIANRRFAATPFISRKLPFLIKQDEERAKSASSRYRPQQTVFSIKKRQ</sequence>
<evidence type="ECO:0000259" key="4">
    <source>
        <dbReference type="Pfam" id="PF01571"/>
    </source>
</evidence>
<evidence type="ECO:0000313" key="7">
    <source>
        <dbReference type="EMBL" id="KAG5672724.1"/>
    </source>
</evidence>
<dbReference type="OrthoDB" id="429143at2759"/>
<dbReference type="GO" id="GO:0005739">
    <property type="term" value="C:mitochondrion"/>
    <property type="evidence" value="ECO:0007669"/>
    <property type="project" value="TreeGrafter"/>
</dbReference>
<dbReference type="InterPro" id="IPR006076">
    <property type="entry name" value="FAD-dep_OxRdtase"/>
</dbReference>
<feature type="domain" description="GCVT N-terminal" evidence="4">
    <location>
        <begin position="451"/>
        <end position="735"/>
    </location>
</feature>
<dbReference type="Gene3D" id="3.30.70.1400">
    <property type="entry name" value="Aminomethyltransferase beta-barrel domains"/>
    <property type="match status" value="1"/>
</dbReference>
<dbReference type="InterPro" id="IPR028896">
    <property type="entry name" value="GcvT/YgfZ/DmdA"/>
</dbReference>
<proteinExistence type="inferred from homology"/>
<organism evidence="7 8">
    <name type="scientific">Polypedilum vanderplanki</name>
    <name type="common">Sleeping chironomid midge</name>
    <dbReference type="NCBI Taxonomy" id="319348"/>
    <lineage>
        <taxon>Eukaryota</taxon>
        <taxon>Metazoa</taxon>
        <taxon>Ecdysozoa</taxon>
        <taxon>Arthropoda</taxon>
        <taxon>Hexapoda</taxon>
        <taxon>Insecta</taxon>
        <taxon>Pterygota</taxon>
        <taxon>Neoptera</taxon>
        <taxon>Endopterygota</taxon>
        <taxon>Diptera</taxon>
        <taxon>Nematocera</taxon>
        <taxon>Chironomoidea</taxon>
        <taxon>Chironomidae</taxon>
        <taxon>Chironominae</taxon>
        <taxon>Polypedilum</taxon>
        <taxon>Polypedilum</taxon>
    </lineage>
</organism>
<dbReference type="Pfam" id="PF16350">
    <property type="entry name" value="FAO_M"/>
    <property type="match status" value="1"/>
</dbReference>
<feature type="domain" description="FAD dependent oxidoreductase" evidence="3">
    <location>
        <begin position="29"/>
        <end position="390"/>
    </location>
</feature>
<comment type="similarity">
    <text evidence="1">Belongs to the GcvT family.</text>
</comment>
<evidence type="ECO:0000259" key="3">
    <source>
        <dbReference type="Pfam" id="PF01266"/>
    </source>
</evidence>
<evidence type="ECO:0000259" key="6">
    <source>
        <dbReference type="Pfam" id="PF16350"/>
    </source>
</evidence>
<accession>A0A9J6BS76</accession>
<keyword evidence="8" id="KW-1185">Reference proteome</keyword>
<dbReference type="SUPFAM" id="SSF101790">
    <property type="entry name" value="Aminomethyltransferase beta-barrel domain"/>
    <property type="match status" value="1"/>
</dbReference>
<dbReference type="Gene3D" id="3.30.9.10">
    <property type="entry name" value="D-Amino Acid Oxidase, subunit A, domain 2"/>
    <property type="match status" value="1"/>
</dbReference>
<reference evidence="7" key="1">
    <citation type="submission" date="2021-03" db="EMBL/GenBank/DDBJ databases">
        <title>Chromosome level genome of the anhydrobiotic midge Polypedilum vanderplanki.</title>
        <authorList>
            <person name="Yoshida Y."/>
            <person name="Kikawada T."/>
            <person name="Gusev O."/>
        </authorList>
    </citation>
    <scope>NUCLEOTIDE SEQUENCE</scope>
    <source>
        <strain evidence="7">NIAS01</strain>
        <tissue evidence="7">Whole body or cell culture</tissue>
    </source>
</reference>
<name>A0A9J6BS76_POLVA</name>
<dbReference type="InterPro" id="IPR032503">
    <property type="entry name" value="FAO_M"/>
</dbReference>
<dbReference type="Pfam" id="PF01571">
    <property type="entry name" value="GCV_T"/>
    <property type="match status" value="1"/>
</dbReference>
<dbReference type="SUPFAM" id="SSF103025">
    <property type="entry name" value="Folate-binding domain"/>
    <property type="match status" value="1"/>
</dbReference>
<dbReference type="EMBL" id="JADBJN010000003">
    <property type="protein sequence ID" value="KAG5672724.1"/>
    <property type="molecule type" value="Genomic_DNA"/>
</dbReference>
<feature type="domain" description="Aminomethyltransferase C-terminal" evidence="5">
    <location>
        <begin position="755"/>
        <end position="840"/>
    </location>
</feature>
<evidence type="ECO:0000313" key="8">
    <source>
        <dbReference type="Proteomes" id="UP001107558"/>
    </source>
</evidence>
<dbReference type="InterPro" id="IPR027266">
    <property type="entry name" value="TrmE/GcvT-like"/>
</dbReference>
<dbReference type="InterPro" id="IPR036188">
    <property type="entry name" value="FAD/NAD-bd_sf"/>
</dbReference>
<dbReference type="PANTHER" id="PTHR43757:SF15">
    <property type="entry name" value="PYRUVATE DEHYDROGENASE PHOSPHATASE REGULATORY SUBUNIT, MITOCHONDRIAL-LIKE"/>
    <property type="match status" value="1"/>
</dbReference>
<dbReference type="AlphaFoldDB" id="A0A9J6BS76"/>
<dbReference type="InterPro" id="IPR013977">
    <property type="entry name" value="GcvT_C"/>
</dbReference>
<evidence type="ECO:0000256" key="2">
    <source>
        <dbReference type="SAM" id="MobiDB-lite"/>
    </source>
</evidence>
<dbReference type="InterPro" id="IPR006222">
    <property type="entry name" value="GCVT_N"/>
</dbReference>
<evidence type="ECO:0000259" key="5">
    <source>
        <dbReference type="Pfam" id="PF08669"/>
    </source>
</evidence>
<dbReference type="Gene3D" id="2.40.30.110">
    <property type="entry name" value="Aminomethyltransferase beta-barrel domains"/>
    <property type="match status" value="1"/>
</dbReference>
<feature type="compositionally biased region" description="Polar residues" evidence="2">
    <location>
        <begin position="859"/>
        <end position="871"/>
    </location>
</feature>
<dbReference type="SUPFAM" id="SSF54373">
    <property type="entry name" value="FAD-linked reductases, C-terminal domain"/>
    <property type="match status" value="1"/>
</dbReference>
<dbReference type="SUPFAM" id="SSF51905">
    <property type="entry name" value="FAD/NAD(P)-binding domain"/>
    <property type="match status" value="1"/>
</dbReference>
<dbReference type="Gene3D" id="3.50.50.60">
    <property type="entry name" value="FAD/NAD(P)-binding domain"/>
    <property type="match status" value="1"/>
</dbReference>
<feature type="domain" description="FAD dependent oxidoreductase central" evidence="6">
    <location>
        <begin position="394"/>
        <end position="449"/>
    </location>
</feature>
<dbReference type="InterPro" id="IPR029043">
    <property type="entry name" value="GcvT/YgfZ_C"/>
</dbReference>
<gene>
    <name evidence="7" type="ORF">PVAND_002825</name>
</gene>
<dbReference type="Gene3D" id="3.30.1360.120">
    <property type="entry name" value="Probable tRNA modification gtpase trme, domain 1"/>
    <property type="match status" value="1"/>
</dbReference>
<dbReference type="PANTHER" id="PTHR43757">
    <property type="entry name" value="AMINOMETHYLTRANSFERASE"/>
    <property type="match status" value="1"/>
</dbReference>
<dbReference type="Pfam" id="PF08669">
    <property type="entry name" value="GCV_T_C"/>
    <property type="match status" value="1"/>
</dbReference>
<comment type="caution">
    <text evidence="7">The sequence shown here is derived from an EMBL/GenBank/DDBJ whole genome shotgun (WGS) entry which is preliminary data.</text>
</comment>
<evidence type="ECO:0000256" key="1">
    <source>
        <dbReference type="ARBA" id="ARBA00008609"/>
    </source>
</evidence>
<dbReference type="Pfam" id="PF01266">
    <property type="entry name" value="DAO"/>
    <property type="match status" value="1"/>
</dbReference>
<protein>
    <submittedName>
        <fullName evidence="7">Uncharacterized protein</fullName>
    </submittedName>
</protein>
<feature type="region of interest" description="Disordered" evidence="2">
    <location>
        <begin position="857"/>
        <end position="877"/>
    </location>
</feature>
<dbReference type="Proteomes" id="UP001107558">
    <property type="component" value="Chromosome 3"/>
</dbReference>